<dbReference type="OrthoDB" id="3267961at2759"/>
<reference evidence="2" key="1">
    <citation type="journal article" date="2020" name="Nat. Commun.">
        <title>Large-scale genome sequencing of mycorrhizal fungi provides insights into the early evolution of symbiotic traits.</title>
        <authorList>
            <person name="Miyauchi S."/>
            <person name="Kiss E."/>
            <person name="Kuo A."/>
            <person name="Drula E."/>
            <person name="Kohler A."/>
            <person name="Sanchez-Garcia M."/>
            <person name="Morin E."/>
            <person name="Andreopoulos B."/>
            <person name="Barry K.W."/>
            <person name="Bonito G."/>
            <person name="Buee M."/>
            <person name="Carver A."/>
            <person name="Chen C."/>
            <person name="Cichocki N."/>
            <person name="Clum A."/>
            <person name="Culley D."/>
            <person name="Crous P.W."/>
            <person name="Fauchery L."/>
            <person name="Girlanda M."/>
            <person name="Hayes R.D."/>
            <person name="Keri Z."/>
            <person name="LaButti K."/>
            <person name="Lipzen A."/>
            <person name="Lombard V."/>
            <person name="Magnuson J."/>
            <person name="Maillard F."/>
            <person name="Murat C."/>
            <person name="Nolan M."/>
            <person name="Ohm R.A."/>
            <person name="Pangilinan J."/>
            <person name="Pereira M.F."/>
            <person name="Perotto S."/>
            <person name="Peter M."/>
            <person name="Pfister S."/>
            <person name="Riley R."/>
            <person name="Sitrit Y."/>
            <person name="Stielow J.B."/>
            <person name="Szollosi G."/>
            <person name="Zifcakova L."/>
            <person name="Stursova M."/>
            <person name="Spatafora J.W."/>
            <person name="Tedersoo L."/>
            <person name="Vaario L.M."/>
            <person name="Yamada A."/>
            <person name="Yan M."/>
            <person name="Wang P."/>
            <person name="Xu J."/>
            <person name="Bruns T."/>
            <person name="Baldrian P."/>
            <person name="Vilgalys R."/>
            <person name="Dunand C."/>
            <person name="Henrissat B."/>
            <person name="Grigoriev I.V."/>
            <person name="Hibbett D."/>
            <person name="Nagy L.G."/>
            <person name="Martin F.M."/>
        </authorList>
    </citation>
    <scope>NUCLEOTIDE SEQUENCE</scope>
    <source>
        <strain evidence="2">UP504</strain>
    </source>
</reference>
<keyword evidence="3" id="KW-1185">Reference proteome</keyword>
<proteinExistence type="predicted"/>
<sequence>MREGTVPAHLYEEADEEDKKLVKRHFLTTVCHGDVLMERGVVNDTLNLMCRLDTAQDSVFKLQKNASSVSERKVPSGLANLRETSRLHVPRPNLTYAHKTHYRIVFEEKGVTVDLLPSLRDVMKALADIVIALKLLKKLGWVHRDVSIGNMLWYKGGGKLGDLEYAKKMGDMTSHDLRTGTIQFMSIEVAAYRFLFPPAQPSVPVKQAVREIQQQEQQQTCPVTLRSYLLA</sequence>
<dbReference type="InterPro" id="IPR040976">
    <property type="entry name" value="Pkinase_fungal"/>
</dbReference>
<evidence type="ECO:0000313" key="2">
    <source>
        <dbReference type="EMBL" id="KAF9513075.1"/>
    </source>
</evidence>
<dbReference type="InterPro" id="IPR011009">
    <property type="entry name" value="Kinase-like_dom_sf"/>
</dbReference>
<feature type="domain" description="Fungal-type protein kinase" evidence="1">
    <location>
        <begin position="30"/>
        <end position="189"/>
    </location>
</feature>
<evidence type="ECO:0000259" key="1">
    <source>
        <dbReference type="Pfam" id="PF17667"/>
    </source>
</evidence>
<protein>
    <recommendedName>
        <fullName evidence="1">Fungal-type protein kinase domain-containing protein</fullName>
    </recommendedName>
</protein>
<comment type="caution">
    <text evidence="2">The sequence shown here is derived from an EMBL/GenBank/DDBJ whole genome shotgun (WGS) entry which is preliminary data.</text>
</comment>
<dbReference type="Gene3D" id="1.10.510.10">
    <property type="entry name" value="Transferase(Phosphotransferase) domain 1"/>
    <property type="match status" value="1"/>
</dbReference>
<dbReference type="Proteomes" id="UP000886523">
    <property type="component" value="Unassembled WGS sequence"/>
</dbReference>
<evidence type="ECO:0000313" key="3">
    <source>
        <dbReference type="Proteomes" id="UP000886523"/>
    </source>
</evidence>
<dbReference type="Pfam" id="PF17667">
    <property type="entry name" value="Pkinase_fungal"/>
    <property type="match status" value="1"/>
</dbReference>
<accession>A0A9P6AXB5</accession>
<dbReference type="EMBL" id="MU128978">
    <property type="protein sequence ID" value="KAF9513075.1"/>
    <property type="molecule type" value="Genomic_DNA"/>
</dbReference>
<gene>
    <name evidence="2" type="ORF">BS47DRAFT_1017359</name>
</gene>
<dbReference type="SUPFAM" id="SSF56112">
    <property type="entry name" value="Protein kinase-like (PK-like)"/>
    <property type="match status" value="1"/>
</dbReference>
<organism evidence="2 3">
    <name type="scientific">Hydnum rufescens UP504</name>
    <dbReference type="NCBI Taxonomy" id="1448309"/>
    <lineage>
        <taxon>Eukaryota</taxon>
        <taxon>Fungi</taxon>
        <taxon>Dikarya</taxon>
        <taxon>Basidiomycota</taxon>
        <taxon>Agaricomycotina</taxon>
        <taxon>Agaricomycetes</taxon>
        <taxon>Cantharellales</taxon>
        <taxon>Hydnaceae</taxon>
        <taxon>Hydnum</taxon>
    </lineage>
</organism>
<name>A0A9P6AXB5_9AGAM</name>
<dbReference type="AlphaFoldDB" id="A0A9P6AXB5"/>